<keyword evidence="1" id="KW-0863">Zinc-finger</keyword>
<accession>A0AAQ3Q2U8</accession>
<dbReference type="InterPro" id="IPR001878">
    <property type="entry name" value="Znf_CCHC"/>
</dbReference>
<keyword evidence="1" id="KW-0479">Metal-binding</keyword>
<evidence type="ECO:0000259" key="3">
    <source>
        <dbReference type="PROSITE" id="PS50158"/>
    </source>
</evidence>
<dbReference type="Proteomes" id="UP001327560">
    <property type="component" value="Chromosome 2"/>
</dbReference>
<evidence type="ECO:0000313" key="5">
    <source>
        <dbReference type="Proteomes" id="UP001327560"/>
    </source>
</evidence>
<gene>
    <name evidence="4" type="ORF">Cni_G05067</name>
</gene>
<dbReference type="GO" id="GO:0008270">
    <property type="term" value="F:zinc ion binding"/>
    <property type="evidence" value="ECO:0007669"/>
    <property type="project" value="UniProtKB-KW"/>
</dbReference>
<dbReference type="AlphaFoldDB" id="A0AAQ3Q2U8"/>
<dbReference type="GO" id="GO:0003676">
    <property type="term" value="F:nucleic acid binding"/>
    <property type="evidence" value="ECO:0007669"/>
    <property type="project" value="InterPro"/>
</dbReference>
<feature type="compositionally biased region" description="Basic and acidic residues" evidence="2">
    <location>
        <begin position="343"/>
        <end position="369"/>
    </location>
</feature>
<feature type="region of interest" description="Disordered" evidence="2">
    <location>
        <begin position="15"/>
        <end position="53"/>
    </location>
</feature>
<organism evidence="4 5">
    <name type="scientific">Canna indica</name>
    <name type="common">Indian-shot</name>
    <dbReference type="NCBI Taxonomy" id="4628"/>
    <lineage>
        <taxon>Eukaryota</taxon>
        <taxon>Viridiplantae</taxon>
        <taxon>Streptophyta</taxon>
        <taxon>Embryophyta</taxon>
        <taxon>Tracheophyta</taxon>
        <taxon>Spermatophyta</taxon>
        <taxon>Magnoliopsida</taxon>
        <taxon>Liliopsida</taxon>
        <taxon>Zingiberales</taxon>
        <taxon>Cannaceae</taxon>
        <taxon>Canna</taxon>
    </lineage>
</organism>
<dbReference type="PROSITE" id="PS50158">
    <property type="entry name" value="ZF_CCHC"/>
    <property type="match status" value="1"/>
</dbReference>
<dbReference type="EMBL" id="CP136891">
    <property type="protein sequence ID" value="WOK96360.1"/>
    <property type="molecule type" value="Genomic_DNA"/>
</dbReference>
<name>A0AAQ3Q2U8_9LILI</name>
<proteinExistence type="predicted"/>
<feature type="domain" description="CCHC-type" evidence="3">
    <location>
        <begin position="248"/>
        <end position="261"/>
    </location>
</feature>
<keyword evidence="1" id="KW-0862">Zinc</keyword>
<feature type="compositionally biased region" description="Basic and acidic residues" evidence="2">
    <location>
        <begin position="29"/>
        <end position="53"/>
    </location>
</feature>
<dbReference type="PANTHER" id="PTHR31286">
    <property type="entry name" value="GLYCINE-RICH CELL WALL STRUCTURAL PROTEIN 1.8-LIKE"/>
    <property type="match status" value="1"/>
</dbReference>
<evidence type="ECO:0000313" key="4">
    <source>
        <dbReference type="EMBL" id="WOK96360.1"/>
    </source>
</evidence>
<evidence type="ECO:0000256" key="1">
    <source>
        <dbReference type="PROSITE-ProRule" id="PRU00047"/>
    </source>
</evidence>
<feature type="region of interest" description="Disordered" evidence="2">
    <location>
        <begin position="303"/>
        <end position="402"/>
    </location>
</feature>
<evidence type="ECO:0000256" key="2">
    <source>
        <dbReference type="SAM" id="MobiDB-lite"/>
    </source>
</evidence>
<protein>
    <recommendedName>
        <fullName evidence="3">CCHC-type domain-containing protein</fullName>
    </recommendedName>
</protein>
<keyword evidence="5" id="KW-1185">Reference proteome</keyword>
<dbReference type="InterPro" id="IPR040256">
    <property type="entry name" value="At4g02000-like"/>
</dbReference>
<dbReference type="PANTHER" id="PTHR31286:SF99">
    <property type="entry name" value="DUF4283 DOMAIN-CONTAINING PROTEIN"/>
    <property type="match status" value="1"/>
</dbReference>
<reference evidence="4 5" key="1">
    <citation type="submission" date="2023-10" db="EMBL/GenBank/DDBJ databases">
        <title>Chromosome-scale genome assembly provides insights into flower coloration mechanisms of Canna indica.</title>
        <authorList>
            <person name="Li C."/>
        </authorList>
    </citation>
    <scope>NUCLEOTIDE SEQUENCE [LARGE SCALE GENOMIC DNA]</scope>
    <source>
        <tissue evidence="4">Flower</tissue>
    </source>
</reference>
<sequence>MTTLPVAVATSSVLIPRPKKPPDPMPLVKLDKAGEAGKEIAQRGRPEGSEKEYPAEIAGNKWRSRRNEGPMSWAGLFRRTRIEDDWGHSRKMTEKFAKIQEGARGRIFIEDEDLEMARRDCKWLIYGGLLEGVLSGGPWFFRGQALSLILWKEKFQPMLEDISMIPIWVQLPGLPFEFLHKNILPQIAVVIGQPMKYDDYTMAGTRRKFARICVMVDIKKPLEQGIWIETKRGKFFQSIAYENVPVICYACGRIGHREESCLAMKEKKDNGVSEDMDTSEKDRAVDKADEALMGPWIQVQKRGRRFGRGSMRTDVPRSNAFKILDNPTYEENKGENAGGNDSNSRDMDGNSGKAEKGMETRGKTHDSKKQIPNSGGEVANNELKKLAGGNSRTENYKGKQVDKEEMEIEIISKYKGKEKMVFETIERGEPNAAKIRKEEEQNKSNKALEELSEKISSSFTKILNNEFAREDFLEVDHDPELSRSMDMTSQKI</sequence>